<dbReference type="KEGG" id="npv:OHM77_11325"/>
<proteinExistence type="predicted"/>
<accession>A0AA49FK49</accession>
<evidence type="ECO:0000313" key="2">
    <source>
        <dbReference type="EMBL" id="WIM05271.1"/>
    </source>
</evidence>
<dbReference type="Pfam" id="PF13689">
    <property type="entry name" value="DUF4154"/>
    <property type="match status" value="1"/>
</dbReference>
<name>A0AA49FK49_9PROT</name>
<feature type="signal peptide" evidence="1">
    <location>
        <begin position="1"/>
        <end position="26"/>
    </location>
</feature>
<dbReference type="EMBL" id="CP107246">
    <property type="protein sequence ID" value="WIM05271.1"/>
    <property type="molecule type" value="Genomic_DNA"/>
</dbReference>
<reference evidence="2" key="1">
    <citation type="journal article" date="2023" name="Nat. Microbiol.">
        <title>Enrichment and characterization of a nitric oxide-reducing microbial community in a continuous bioreactor.</title>
        <authorList>
            <person name="Garrido-Amador P."/>
            <person name="Stortenbeker N."/>
            <person name="Wessels H.J.C.T."/>
            <person name="Speth D.R."/>
            <person name="Garcia-Heredia I."/>
            <person name="Kartal B."/>
        </authorList>
    </citation>
    <scope>NUCLEOTIDE SEQUENCE</scope>
    <source>
        <strain evidence="2">MAG1</strain>
    </source>
</reference>
<dbReference type="Proteomes" id="UP001234916">
    <property type="component" value="Chromosome"/>
</dbReference>
<dbReference type="InterPro" id="IPR025293">
    <property type="entry name" value="YfiR/HmsC-like"/>
</dbReference>
<organism evidence="2">
    <name type="scientific">Candidatus Nitricoxidivorans perseverans</name>
    <dbReference type="NCBI Taxonomy" id="2975601"/>
    <lineage>
        <taxon>Bacteria</taxon>
        <taxon>Pseudomonadati</taxon>
        <taxon>Pseudomonadota</taxon>
        <taxon>Betaproteobacteria</taxon>
        <taxon>Nitrosomonadales</taxon>
        <taxon>Sterolibacteriaceae</taxon>
        <taxon>Candidatus Nitricoxidivorans</taxon>
    </lineage>
</organism>
<feature type="chain" id="PRO_5041319662" evidence="1">
    <location>
        <begin position="27"/>
        <end position="180"/>
    </location>
</feature>
<keyword evidence="1" id="KW-0732">Signal</keyword>
<sequence>MLLPRFLSRLCCGVLCAACLPPAAFAEVAQETEVKAAVVFNLLTFIQWPKDEQPAGRSLYLCTFEESGIERELSRHSGKPVHGRALFVRRIGGSAEELEQCQAVFVESANPSALARAAATARGRALLVVGEGAWALERGAMISVSLVSGRVAIDVDIAALRRSHLAASSKLLRLARTLVE</sequence>
<protein>
    <submittedName>
        <fullName evidence="2">YfiR family protein</fullName>
    </submittedName>
</protein>
<gene>
    <name evidence="2" type="ORF">OHM77_11325</name>
</gene>
<dbReference type="AlphaFoldDB" id="A0AA49FK49"/>
<evidence type="ECO:0000256" key="1">
    <source>
        <dbReference type="SAM" id="SignalP"/>
    </source>
</evidence>